<dbReference type="InterPro" id="IPR017907">
    <property type="entry name" value="Znf_RING_CS"/>
</dbReference>
<dbReference type="AlphaFoldDB" id="A0A8S3RBW8"/>
<dbReference type="InterPro" id="IPR047153">
    <property type="entry name" value="TRIM45/56/19-like"/>
</dbReference>
<keyword evidence="9" id="KW-1185">Reference proteome</keyword>
<organism evidence="8 9">
    <name type="scientific">Mytilus edulis</name>
    <name type="common">Blue mussel</name>
    <dbReference type="NCBI Taxonomy" id="6550"/>
    <lineage>
        <taxon>Eukaryota</taxon>
        <taxon>Metazoa</taxon>
        <taxon>Spiralia</taxon>
        <taxon>Lophotrochozoa</taxon>
        <taxon>Mollusca</taxon>
        <taxon>Bivalvia</taxon>
        <taxon>Autobranchia</taxon>
        <taxon>Pteriomorphia</taxon>
        <taxon>Mytilida</taxon>
        <taxon>Mytiloidea</taxon>
        <taxon>Mytilidae</taxon>
        <taxon>Mytilinae</taxon>
        <taxon>Mytilus</taxon>
    </lineage>
</organism>
<dbReference type="PROSITE" id="PS50089">
    <property type="entry name" value="ZF_RING_2"/>
    <property type="match status" value="1"/>
</dbReference>
<dbReference type="PROSITE" id="PS50119">
    <property type="entry name" value="ZF_BBOX"/>
    <property type="match status" value="2"/>
</dbReference>
<evidence type="ECO:0000313" key="8">
    <source>
        <dbReference type="EMBL" id="CAG2206064.1"/>
    </source>
</evidence>
<reference evidence="8" key="1">
    <citation type="submission" date="2021-03" db="EMBL/GenBank/DDBJ databases">
        <authorList>
            <person name="Bekaert M."/>
        </authorList>
    </citation>
    <scope>NUCLEOTIDE SEQUENCE</scope>
</reference>
<keyword evidence="5" id="KW-0175">Coiled coil</keyword>
<keyword evidence="8" id="KW-0012">Acyltransferase</keyword>
<dbReference type="SUPFAM" id="SSF57845">
    <property type="entry name" value="B-box zinc-binding domain"/>
    <property type="match status" value="1"/>
</dbReference>
<keyword evidence="1" id="KW-0479">Metal-binding</keyword>
<dbReference type="Gene3D" id="4.10.830.40">
    <property type="match status" value="1"/>
</dbReference>
<dbReference type="InterPro" id="IPR000315">
    <property type="entry name" value="Znf_B-box"/>
</dbReference>
<dbReference type="PANTHER" id="PTHR25462:SF229">
    <property type="entry name" value="TRANSCRIPTION INTERMEDIARY FACTOR 1-BETA"/>
    <property type="match status" value="1"/>
</dbReference>
<dbReference type="Proteomes" id="UP000683360">
    <property type="component" value="Unassembled WGS sequence"/>
</dbReference>
<accession>A0A8S3RBW8</accession>
<dbReference type="PANTHER" id="PTHR25462">
    <property type="entry name" value="BONUS, ISOFORM C-RELATED"/>
    <property type="match status" value="1"/>
</dbReference>
<feature type="domain" description="B box-type" evidence="7">
    <location>
        <begin position="185"/>
        <end position="222"/>
    </location>
</feature>
<evidence type="ECO:0000256" key="2">
    <source>
        <dbReference type="ARBA" id="ARBA00022771"/>
    </source>
</evidence>
<comment type="caution">
    <text evidence="8">The sequence shown here is derived from an EMBL/GenBank/DDBJ whole genome shotgun (WGS) entry which is preliminary data.</text>
</comment>
<dbReference type="OrthoDB" id="6082856at2759"/>
<dbReference type="EC" id="2.3.2.27" evidence="8"/>
<dbReference type="InterPro" id="IPR001841">
    <property type="entry name" value="Znf_RING"/>
</dbReference>
<evidence type="ECO:0000256" key="1">
    <source>
        <dbReference type="ARBA" id="ARBA00022723"/>
    </source>
</evidence>
<dbReference type="InterPro" id="IPR013083">
    <property type="entry name" value="Znf_RING/FYVE/PHD"/>
</dbReference>
<evidence type="ECO:0000313" key="9">
    <source>
        <dbReference type="Proteomes" id="UP000683360"/>
    </source>
</evidence>
<evidence type="ECO:0000259" key="7">
    <source>
        <dbReference type="PROSITE" id="PS50119"/>
    </source>
</evidence>
<evidence type="ECO:0000259" key="6">
    <source>
        <dbReference type="PROSITE" id="PS50089"/>
    </source>
</evidence>
<feature type="coiled-coil region" evidence="5">
    <location>
        <begin position="271"/>
        <end position="298"/>
    </location>
</feature>
<dbReference type="Gene3D" id="3.30.160.60">
    <property type="entry name" value="Classic Zinc Finger"/>
    <property type="match status" value="1"/>
</dbReference>
<dbReference type="EMBL" id="CAJPWZ010001037">
    <property type="protein sequence ID" value="CAG2206064.1"/>
    <property type="molecule type" value="Genomic_DNA"/>
</dbReference>
<protein>
    <submittedName>
        <fullName evidence="8">TRIM56</fullName>
        <ecNumber evidence="8">2.3.2.27</ecNumber>
    </submittedName>
</protein>
<dbReference type="Gene3D" id="3.30.40.10">
    <property type="entry name" value="Zinc/RING finger domain, C3HC4 (zinc finger)"/>
    <property type="match status" value="1"/>
</dbReference>
<dbReference type="PROSITE" id="PS00518">
    <property type="entry name" value="ZF_RING_1"/>
    <property type="match status" value="1"/>
</dbReference>
<name>A0A8S3RBW8_MYTED</name>
<gene>
    <name evidence="8" type="ORF">MEDL_20374</name>
</gene>
<dbReference type="GO" id="GO:0008270">
    <property type="term" value="F:zinc ion binding"/>
    <property type="evidence" value="ECO:0007669"/>
    <property type="project" value="UniProtKB-KW"/>
</dbReference>
<dbReference type="CDD" id="cd19757">
    <property type="entry name" value="Bbox1"/>
    <property type="match status" value="1"/>
</dbReference>
<dbReference type="Pfam" id="PF13445">
    <property type="entry name" value="zf-RING_UBOX"/>
    <property type="match status" value="1"/>
</dbReference>
<keyword evidence="8" id="KW-0808">Transferase</keyword>
<dbReference type="InterPro" id="IPR027370">
    <property type="entry name" value="Znf-RING_euk"/>
</dbReference>
<keyword evidence="3" id="KW-0862">Zinc</keyword>
<proteinExistence type="predicted"/>
<dbReference type="GO" id="GO:0006513">
    <property type="term" value="P:protein monoubiquitination"/>
    <property type="evidence" value="ECO:0007669"/>
    <property type="project" value="TreeGrafter"/>
</dbReference>
<evidence type="ECO:0000256" key="3">
    <source>
        <dbReference type="ARBA" id="ARBA00022833"/>
    </source>
</evidence>
<dbReference type="SMART" id="SM00184">
    <property type="entry name" value="RING"/>
    <property type="match status" value="1"/>
</dbReference>
<dbReference type="GO" id="GO:0061630">
    <property type="term" value="F:ubiquitin protein ligase activity"/>
    <property type="evidence" value="ECO:0007669"/>
    <property type="project" value="UniProtKB-EC"/>
</dbReference>
<feature type="domain" description="B box-type" evidence="7">
    <location>
        <begin position="117"/>
        <end position="167"/>
    </location>
</feature>
<sequence length="498" mass="56420">MNFEQGSLKITNKMASLQDAQKGNAQKDYDDLLTCSICLETFRNPKYLPCLHTFCELCINTYILSIVKEEKSVGFKCPVCRNLVPINESQGKPETWAKQLPGNHFIVSMIDRKAIQKSEKLCDTCEQKNVSQLAVSFCTVCEETYCEPCESNHKLYKISRNHKIMPIQKIDEFTASSTNFGLVSCEEHPDKNIEIFCKDHSKPCCTVCATVHHRKCEQVVTVDKATSGVKQSTKARELMVKLIETSDKLGKGIINHKDNMTTFDEGIEVALTDIKSQKDNIIRRLNELELQLQNETHATKKKISLKMCDEATMMSSLKSTVDNWKNIFEACTLQGSDLQVLMKMEEISSRIPQIEKDISKVEREIKDVSISFKQEVITLNCLGSLKVAERSVQLETGLKKVNFHSGCVNVLLTIDVDVNKGGERFISGIYIDDDIILTDRDNYRILHCDHNGLTKEEFKIASQPTDVARISDKKIAVASDSSKNFYTEHTSIYLNSYF</sequence>
<evidence type="ECO:0000256" key="4">
    <source>
        <dbReference type="PROSITE-ProRule" id="PRU00024"/>
    </source>
</evidence>
<evidence type="ECO:0000256" key="5">
    <source>
        <dbReference type="SAM" id="Coils"/>
    </source>
</evidence>
<feature type="domain" description="RING-type" evidence="6">
    <location>
        <begin position="35"/>
        <end position="81"/>
    </location>
</feature>
<keyword evidence="2 4" id="KW-0863">Zinc-finger</keyword>
<dbReference type="SUPFAM" id="SSF57850">
    <property type="entry name" value="RING/U-box"/>
    <property type="match status" value="1"/>
</dbReference>
<dbReference type="SMART" id="SM00336">
    <property type="entry name" value="BBOX"/>
    <property type="match status" value="2"/>
</dbReference>